<accession>A0AAI9TNT0</accession>
<protein>
    <submittedName>
        <fullName evidence="1">Uncharacterized protein</fullName>
    </submittedName>
</protein>
<name>A0AAI9TNT0_PENTH</name>
<reference evidence="1" key="2">
    <citation type="journal article" date="2016" name="Fungal Biol.">
        <title>Ochratoxin A production by Penicillium thymicola.</title>
        <authorList>
            <person name="Nguyen H.D.T."/>
            <person name="McMullin D.R."/>
            <person name="Ponomareva E."/>
            <person name="Riley R."/>
            <person name="Pomraning K.R."/>
            <person name="Baker S.E."/>
            <person name="Seifert K.A."/>
        </authorList>
    </citation>
    <scope>NUCLEOTIDE SEQUENCE</scope>
    <source>
        <strain evidence="1">DAOM 180753</strain>
    </source>
</reference>
<dbReference type="AlphaFoldDB" id="A0AAI9TNT0"/>
<evidence type="ECO:0000313" key="1">
    <source>
        <dbReference type="EMBL" id="KAJ9490568.1"/>
    </source>
</evidence>
<proteinExistence type="predicted"/>
<dbReference type="EMBL" id="LACB01000053">
    <property type="protein sequence ID" value="KAJ9490568.1"/>
    <property type="molecule type" value="Genomic_DNA"/>
</dbReference>
<evidence type="ECO:0000313" key="2">
    <source>
        <dbReference type="Proteomes" id="UP001227192"/>
    </source>
</evidence>
<organism evidence="1 2">
    <name type="scientific">Penicillium thymicola</name>
    <dbReference type="NCBI Taxonomy" id="293382"/>
    <lineage>
        <taxon>Eukaryota</taxon>
        <taxon>Fungi</taxon>
        <taxon>Dikarya</taxon>
        <taxon>Ascomycota</taxon>
        <taxon>Pezizomycotina</taxon>
        <taxon>Eurotiomycetes</taxon>
        <taxon>Eurotiomycetidae</taxon>
        <taxon>Eurotiales</taxon>
        <taxon>Aspergillaceae</taxon>
        <taxon>Penicillium</taxon>
    </lineage>
</organism>
<keyword evidence="2" id="KW-1185">Reference proteome</keyword>
<comment type="caution">
    <text evidence="1">The sequence shown here is derived from an EMBL/GenBank/DDBJ whole genome shotgun (WGS) entry which is preliminary data.</text>
</comment>
<gene>
    <name evidence="1" type="ORF">VN97_g2678</name>
</gene>
<sequence length="75" mass="8794">MQRDSRIKTSLPYIHRILGRARWLSLIRFSALPLFAHGVTKLSTTPEYYIIIISMAPALRMTRSIKEKLPIFFFL</sequence>
<dbReference type="Proteomes" id="UP001227192">
    <property type="component" value="Unassembled WGS sequence"/>
</dbReference>
<reference evidence="1" key="1">
    <citation type="submission" date="2015-06" db="EMBL/GenBank/DDBJ databases">
        <authorList>
            <person name="Nguyen H."/>
        </authorList>
    </citation>
    <scope>NUCLEOTIDE SEQUENCE</scope>
    <source>
        <strain evidence="1">DAOM 180753</strain>
    </source>
</reference>